<keyword evidence="2" id="KW-1185">Reference proteome</keyword>
<accession>A0ACC1JCM6</accession>
<organism evidence="1 2">
    <name type="scientific">Linderina macrospora</name>
    <dbReference type="NCBI Taxonomy" id="4868"/>
    <lineage>
        <taxon>Eukaryota</taxon>
        <taxon>Fungi</taxon>
        <taxon>Fungi incertae sedis</taxon>
        <taxon>Zoopagomycota</taxon>
        <taxon>Kickxellomycotina</taxon>
        <taxon>Kickxellomycetes</taxon>
        <taxon>Kickxellales</taxon>
        <taxon>Kickxellaceae</taxon>
        <taxon>Linderina</taxon>
    </lineage>
</organism>
<comment type="caution">
    <text evidence="1">The sequence shown here is derived from an EMBL/GenBank/DDBJ whole genome shotgun (WGS) entry which is preliminary data.</text>
</comment>
<dbReference type="EMBL" id="JANBPW010000916">
    <property type="protein sequence ID" value="KAJ1947619.1"/>
    <property type="molecule type" value="Genomic_DNA"/>
</dbReference>
<evidence type="ECO:0000313" key="1">
    <source>
        <dbReference type="EMBL" id="KAJ1947619.1"/>
    </source>
</evidence>
<evidence type="ECO:0000313" key="2">
    <source>
        <dbReference type="Proteomes" id="UP001150603"/>
    </source>
</evidence>
<protein>
    <submittedName>
        <fullName evidence="1">Uncharacterized protein</fullName>
    </submittedName>
</protein>
<reference evidence="1" key="1">
    <citation type="submission" date="2022-07" db="EMBL/GenBank/DDBJ databases">
        <title>Phylogenomic reconstructions and comparative analyses of Kickxellomycotina fungi.</title>
        <authorList>
            <person name="Reynolds N.K."/>
            <person name="Stajich J.E."/>
            <person name="Barry K."/>
            <person name="Grigoriev I.V."/>
            <person name="Crous P."/>
            <person name="Smith M.E."/>
        </authorList>
    </citation>
    <scope>NUCLEOTIDE SEQUENCE</scope>
    <source>
        <strain evidence="1">NRRL 5244</strain>
    </source>
</reference>
<proteinExistence type="predicted"/>
<dbReference type="Proteomes" id="UP001150603">
    <property type="component" value="Unassembled WGS sequence"/>
</dbReference>
<name>A0ACC1JCM6_9FUNG</name>
<gene>
    <name evidence="1" type="ORF">FBU59_001854</name>
</gene>
<sequence>MLFKSLVVGFFAALAVALPASSLDKRANVYTTSSANLVKYANYAAAAYNNHKVNSWSCSVACKTEGTAGTNVAGYWDYPSVGNKGYIAVNSKTKEIIVAYRGTKTALGWVTNAQITKDNWPSGVGGSEVHSGFLKAYKKSQSFVLKSVNKLANRMNLYTYGQPRVGTQEFATWMNNRGFPIYRVTYKQDAVPHSPPLVLGFRHFNQEVWYQLSGAIRWCGSVTENKKCQNSVKAKDFSKADHSKYPGFDY</sequence>